<sequence>MVCTLVLLPPVKLHAFPIHIPISCYYYFSTQYWHVKTEFLVYSSLCISYNLQHHLSS</sequence>
<dbReference type="AlphaFoldDB" id="A0A0A9GNY1"/>
<protein>
    <submittedName>
        <fullName evidence="1">Uncharacterized protein</fullName>
    </submittedName>
</protein>
<proteinExistence type="predicted"/>
<reference evidence="1" key="1">
    <citation type="submission" date="2014-09" db="EMBL/GenBank/DDBJ databases">
        <authorList>
            <person name="Magalhaes I.L.F."/>
            <person name="Oliveira U."/>
            <person name="Santos F.R."/>
            <person name="Vidigal T.H.D.A."/>
            <person name="Brescovit A.D."/>
            <person name="Santos A.J."/>
        </authorList>
    </citation>
    <scope>NUCLEOTIDE SEQUENCE</scope>
    <source>
        <tissue evidence="1">Shoot tissue taken approximately 20 cm above the soil surface</tissue>
    </source>
</reference>
<evidence type="ECO:0000313" key="1">
    <source>
        <dbReference type="EMBL" id="JAE26177.1"/>
    </source>
</evidence>
<reference evidence="1" key="2">
    <citation type="journal article" date="2015" name="Data Brief">
        <title>Shoot transcriptome of the giant reed, Arundo donax.</title>
        <authorList>
            <person name="Barrero R.A."/>
            <person name="Guerrero F.D."/>
            <person name="Moolhuijzen P."/>
            <person name="Goolsby J.A."/>
            <person name="Tidwell J."/>
            <person name="Bellgard S.E."/>
            <person name="Bellgard M.I."/>
        </authorList>
    </citation>
    <scope>NUCLEOTIDE SEQUENCE</scope>
    <source>
        <tissue evidence="1">Shoot tissue taken approximately 20 cm above the soil surface</tissue>
    </source>
</reference>
<accession>A0A0A9GNY1</accession>
<name>A0A0A9GNY1_ARUDO</name>
<organism evidence="1">
    <name type="scientific">Arundo donax</name>
    <name type="common">Giant reed</name>
    <name type="synonym">Donax arundinaceus</name>
    <dbReference type="NCBI Taxonomy" id="35708"/>
    <lineage>
        <taxon>Eukaryota</taxon>
        <taxon>Viridiplantae</taxon>
        <taxon>Streptophyta</taxon>
        <taxon>Embryophyta</taxon>
        <taxon>Tracheophyta</taxon>
        <taxon>Spermatophyta</taxon>
        <taxon>Magnoliopsida</taxon>
        <taxon>Liliopsida</taxon>
        <taxon>Poales</taxon>
        <taxon>Poaceae</taxon>
        <taxon>PACMAD clade</taxon>
        <taxon>Arundinoideae</taxon>
        <taxon>Arundineae</taxon>
        <taxon>Arundo</taxon>
    </lineage>
</organism>
<dbReference type="EMBL" id="GBRH01171719">
    <property type="protein sequence ID" value="JAE26177.1"/>
    <property type="molecule type" value="Transcribed_RNA"/>
</dbReference>